<gene>
    <name evidence="2" type="ORF">EDC30_11838</name>
</gene>
<organism evidence="2 3">
    <name type="scientific">Paucimonas lemoignei</name>
    <name type="common">Pseudomonas lemoignei</name>
    <dbReference type="NCBI Taxonomy" id="29443"/>
    <lineage>
        <taxon>Bacteria</taxon>
        <taxon>Pseudomonadati</taxon>
        <taxon>Pseudomonadota</taxon>
        <taxon>Betaproteobacteria</taxon>
        <taxon>Burkholderiales</taxon>
        <taxon>Burkholderiaceae</taxon>
        <taxon>Paucimonas</taxon>
    </lineage>
</organism>
<reference evidence="2 3" key="1">
    <citation type="submission" date="2019-03" db="EMBL/GenBank/DDBJ databases">
        <title>Genomic Encyclopedia of Type Strains, Phase IV (KMG-IV): sequencing the most valuable type-strain genomes for metagenomic binning, comparative biology and taxonomic classification.</title>
        <authorList>
            <person name="Goeker M."/>
        </authorList>
    </citation>
    <scope>NUCLEOTIDE SEQUENCE [LARGE SCALE GENOMIC DNA]</scope>
    <source>
        <strain evidence="2 3">DSM 7445</strain>
    </source>
</reference>
<keyword evidence="1" id="KW-0812">Transmembrane</keyword>
<name>A0A4R3HRW6_PAULE</name>
<dbReference type="EMBL" id="SLZQ01000018">
    <property type="protein sequence ID" value="TCS33097.1"/>
    <property type="molecule type" value="Genomic_DNA"/>
</dbReference>
<protein>
    <submittedName>
        <fullName evidence="2">Uncharacterized protein</fullName>
    </submittedName>
</protein>
<keyword evidence="1" id="KW-0472">Membrane</keyword>
<dbReference type="AlphaFoldDB" id="A0A4R3HRW6"/>
<dbReference type="Proteomes" id="UP000295382">
    <property type="component" value="Unassembled WGS sequence"/>
</dbReference>
<evidence type="ECO:0000313" key="3">
    <source>
        <dbReference type="Proteomes" id="UP000295382"/>
    </source>
</evidence>
<evidence type="ECO:0000256" key="1">
    <source>
        <dbReference type="SAM" id="Phobius"/>
    </source>
</evidence>
<accession>A0A4R3HRW6</accession>
<feature type="transmembrane region" description="Helical" evidence="1">
    <location>
        <begin position="20"/>
        <end position="40"/>
    </location>
</feature>
<proteinExistence type="predicted"/>
<keyword evidence="1" id="KW-1133">Transmembrane helix</keyword>
<keyword evidence="3" id="KW-1185">Reference proteome</keyword>
<sequence length="42" mass="4835">MNQCLFQCFKSIIALTSWKVISITIQLAYLLTMTVMLVLAKR</sequence>
<evidence type="ECO:0000313" key="2">
    <source>
        <dbReference type="EMBL" id="TCS33097.1"/>
    </source>
</evidence>
<comment type="caution">
    <text evidence="2">The sequence shown here is derived from an EMBL/GenBank/DDBJ whole genome shotgun (WGS) entry which is preliminary data.</text>
</comment>